<protein>
    <submittedName>
        <fullName evidence="4">LamG domain-containing protein</fullName>
    </submittedName>
</protein>
<evidence type="ECO:0000313" key="4">
    <source>
        <dbReference type="EMBL" id="MBZ5710236.1"/>
    </source>
</evidence>
<dbReference type="InterPro" id="IPR013320">
    <property type="entry name" value="ConA-like_dom_sf"/>
</dbReference>
<dbReference type="SUPFAM" id="SSF49899">
    <property type="entry name" value="Concanavalin A-like lectins/glucanases"/>
    <property type="match status" value="1"/>
</dbReference>
<name>A0ABS7TQ67_9BACT</name>
<gene>
    <name evidence="4" type="ORF">K7C98_13300</name>
</gene>
<feature type="signal peptide" evidence="2">
    <location>
        <begin position="1"/>
        <end position="22"/>
    </location>
</feature>
<dbReference type="Gene3D" id="2.60.120.200">
    <property type="match status" value="1"/>
</dbReference>
<comment type="caution">
    <text evidence="4">The sequence shown here is derived from an EMBL/GenBank/DDBJ whole genome shotgun (WGS) entry which is preliminary data.</text>
</comment>
<dbReference type="Pfam" id="PF13385">
    <property type="entry name" value="Laminin_G_3"/>
    <property type="match status" value="1"/>
</dbReference>
<feature type="region of interest" description="Disordered" evidence="1">
    <location>
        <begin position="25"/>
        <end position="99"/>
    </location>
</feature>
<feature type="chain" id="PRO_5046465808" evidence="2">
    <location>
        <begin position="23"/>
        <end position="389"/>
    </location>
</feature>
<proteinExistence type="predicted"/>
<dbReference type="EMBL" id="JAIRAU010000014">
    <property type="protein sequence ID" value="MBZ5710236.1"/>
    <property type="molecule type" value="Genomic_DNA"/>
</dbReference>
<organism evidence="4 5">
    <name type="scientific">Nannocystis pusilla</name>
    <dbReference type="NCBI Taxonomy" id="889268"/>
    <lineage>
        <taxon>Bacteria</taxon>
        <taxon>Pseudomonadati</taxon>
        <taxon>Myxococcota</taxon>
        <taxon>Polyangia</taxon>
        <taxon>Nannocystales</taxon>
        <taxon>Nannocystaceae</taxon>
        <taxon>Nannocystis</taxon>
    </lineage>
</organism>
<keyword evidence="2" id="KW-0732">Signal</keyword>
<dbReference type="PROSITE" id="PS51257">
    <property type="entry name" value="PROKAR_LIPOPROTEIN"/>
    <property type="match status" value="1"/>
</dbReference>
<dbReference type="Proteomes" id="UP001139031">
    <property type="component" value="Unassembled WGS sequence"/>
</dbReference>
<evidence type="ECO:0000256" key="2">
    <source>
        <dbReference type="SAM" id="SignalP"/>
    </source>
</evidence>
<feature type="compositionally biased region" description="Low complexity" evidence="1">
    <location>
        <begin position="42"/>
        <end position="90"/>
    </location>
</feature>
<dbReference type="PROSITE" id="PS50835">
    <property type="entry name" value="IG_LIKE"/>
    <property type="match status" value="1"/>
</dbReference>
<keyword evidence="5" id="KW-1185">Reference proteome</keyword>
<sequence length="389" mass="40906">MTMNYPRTQSLLCLFVASTVVGCTPTNPSTTDTDSDTETDTDTSTTTGEPPDPTTSTTVPMTTTEPTGTDTTDGTATTETSETTETTAPPVNTPPTAPEVAIEPAMPTRVDDLTCVVATESDDAEGDSITYAFAWTRDGEDAGIASETVTADQLEIGQVWECSATPNDGTEDGPAGTAAATVLPVCAGVDFDGNDDYIGAAFITAPTAWTVEAWVNPGDQSGQRAIVSQVDNAEQFKNFELGIENSKPYILAPDGSDWIKAAWPNAISSGEWHHIAGIYDGTDVYIAVDGVVGAKVPTLFVETELPLHIGARVSDGFFFDGKVFEVRVSASARYTEDFDPAIGWIPDADALALWRLDEGEGTVTADSTDNANEGTINGEAAWVLECPGT</sequence>
<accession>A0ABS7TQ67</accession>
<evidence type="ECO:0000313" key="5">
    <source>
        <dbReference type="Proteomes" id="UP001139031"/>
    </source>
</evidence>
<reference evidence="4" key="1">
    <citation type="submission" date="2021-08" db="EMBL/GenBank/DDBJ databases">
        <authorList>
            <person name="Stevens D.C."/>
        </authorList>
    </citation>
    <scope>NUCLEOTIDE SEQUENCE</scope>
    <source>
        <strain evidence="4">DSM 53165</strain>
    </source>
</reference>
<evidence type="ECO:0000256" key="1">
    <source>
        <dbReference type="SAM" id="MobiDB-lite"/>
    </source>
</evidence>
<dbReference type="RefSeq" id="WP_224192007.1">
    <property type="nucleotide sequence ID" value="NZ_JAIRAU010000014.1"/>
</dbReference>
<dbReference type="InterPro" id="IPR007110">
    <property type="entry name" value="Ig-like_dom"/>
</dbReference>
<evidence type="ECO:0000259" key="3">
    <source>
        <dbReference type="PROSITE" id="PS50835"/>
    </source>
</evidence>
<feature type="domain" description="Ig-like" evidence="3">
    <location>
        <begin position="89"/>
        <end position="181"/>
    </location>
</feature>